<dbReference type="InterPro" id="IPR050496">
    <property type="entry name" value="SNF2_RAD54_helicase_repair"/>
</dbReference>
<dbReference type="GO" id="GO:0005524">
    <property type="term" value="F:ATP binding"/>
    <property type="evidence" value="ECO:0007669"/>
    <property type="project" value="InterPro"/>
</dbReference>
<feature type="compositionally biased region" description="Acidic residues" evidence="1">
    <location>
        <begin position="600"/>
        <end position="611"/>
    </location>
</feature>
<dbReference type="GO" id="GO:0005634">
    <property type="term" value="C:nucleus"/>
    <property type="evidence" value="ECO:0007669"/>
    <property type="project" value="TreeGrafter"/>
</dbReference>
<name>A0A3F2S2S9_9STRA</name>
<evidence type="ECO:0000313" key="3">
    <source>
        <dbReference type="EMBL" id="RLN62645.1"/>
    </source>
</evidence>
<evidence type="ECO:0000313" key="5">
    <source>
        <dbReference type="Proteomes" id="UP000277300"/>
    </source>
</evidence>
<comment type="caution">
    <text evidence="4">The sequence shown here is derived from an EMBL/GenBank/DDBJ whole genome shotgun (WGS) entry which is preliminary data.</text>
</comment>
<feature type="compositionally biased region" description="Basic and acidic residues" evidence="1">
    <location>
        <begin position="553"/>
        <end position="566"/>
    </location>
</feature>
<dbReference type="InterPro" id="IPR038718">
    <property type="entry name" value="SNF2-like_sf"/>
</dbReference>
<evidence type="ECO:0000256" key="1">
    <source>
        <dbReference type="SAM" id="MobiDB-lite"/>
    </source>
</evidence>
<feature type="compositionally biased region" description="Basic residues" evidence="1">
    <location>
        <begin position="537"/>
        <end position="547"/>
    </location>
</feature>
<dbReference type="SMART" id="SM00487">
    <property type="entry name" value="DEXDc"/>
    <property type="match status" value="1"/>
</dbReference>
<dbReference type="GO" id="GO:0015616">
    <property type="term" value="F:DNA translocase activity"/>
    <property type="evidence" value="ECO:0007669"/>
    <property type="project" value="TreeGrafter"/>
</dbReference>
<dbReference type="GO" id="GO:0045003">
    <property type="term" value="P:double-strand break repair via synthesis-dependent strand annealing"/>
    <property type="evidence" value="ECO:0007669"/>
    <property type="project" value="TreeGrafter"/>
</dbReference>
<dbReference type="SUPFAM" id="SSF52540">
    <property type="entry name" value="P-loop containing nucleoside triphosphate hydrolases"/>
    <property type="match status" value="1"/>
</dbReference>
<feature type="compositionally biased region" description="Basic and acidic residues" evidence="1">
    <location>
        <begin position="522"/>
        <end position="536"/>
    </location>
</feature>
<dbReference type="InterPro" id="IPR027417">
    <property type="entry name" value="P-loop_NTPase"/>
</dbReference>
<dbReference type="PROSITE" id="PS51192">
    <property type="entry name" value="HELICASE_ATP_BIND_1"/>
    <property type="match status" value="1"/>
</dbReference>
<dbReference type="FunFam" id="3.40.50.10810:FF:000021">
    <property type="entry name" value="DNA repair and recombination protein RAD54"/>
    <property type="match status" value="1"/>
</dbReference>
<dbReference type="Proteomes" id="UP000284657">
    <property type="component" value="Unassembled WGS sequence"/>
</dbReference>
<evidence type="ECO:0000313" key="4">
    <source>
        <dbReference type="EMBL" id="RLN69216.1"/>
    </source>
</evidence>
<feature type="compositionally biased region" description="Basic and acidic residues" evidence="1">
    <location>
        <begin position="578"/>
        <end position="592"/>
    </location>
</feature>
<dbReference type="CDD" id="cd18004">
    <property type="entry name" value="DEXHc_RAD54"/>
    <property type="match status" value="1"/>
</dbReference>
<dbReference type="Gene3D" id="3.40.50.10810">
    <property type="entry name" value="Tandem AAA-ATPase domain"/>
    <property type="match status" value="1"/>
</dbReference>
<evidence type="ECO:0000313" key="6">
    <source>
        <dbReference type="Proteomes" id="UP000284657"/>
    </source>
</evidence>
<dbReference type="OrthoDB" id="413460at2759"/>
<dbReference type="EMBL" id="MBDO02000006">
    <property type="protein sequence ID" value="RLN69216.1"/>
    <property type="molecule type" value="Genomic_DNA"/>
</dbReference>
<dbReference type="InterPro" id="IPR000330">
    <property type="entry name" value="SNF2_N"/>
</dbReference>
<dbReference type="AlphaFoldDB" id="A0A3F2S2S9"/>
<gene>
    <name evidence="3" type="ORF">BBJ29_000997</name>
    <name evidence="4" type="ORF">BBP00_00000458</name>
</gene>
<dbReference type="Pfam" id="PF00176">
    <property type="entry name" value="SNF2-rel_dom"/>
    <property type="match status" value="1"/>
</dbReference>
<organism evidence="4 5">
    <name type="scientific">Phytophthora kernoviae</name>
    <dbReference type="NCBI Taxonomy" id="325452"/>
    <lineage>
        <taxon>Eukaryota</taxon>
        <taxon>Sar</taxon>
        <taxon>Stramenopiles</taxon>
        <taxon>Oomycota</taxon>
        <taxon>Peronosporomycetes</taxon>
        <taxon>Peronosporales</taxon>
        <taxon>Peronosporaceae</taxon>
        <taxon>Phytophthora</taxon>
    </lineage>
</organism>
<feature type="region of interest" description="Disordered" evidence="1">
    <location>
        <begin position="1"/>
        <end position="41"/>
    </location>
</feature>
<dbReference type="GO" id="GO:0007131">
    <property type="term" value="P:reciprocal meiotic recombination"/>
    <property type="evidence" value="ECO:0007669"/>
    <property type="project" value="TreeGrafter"/>
</dbReference>
<dbReference type="EMBL" id="MBAD02000800">
    <property type="protein sequence ID" value="RLN62645.1"/>
    <property type="molecule type" value="Genomic_DNA"/>
</dbReference>
<sequence length="611" mass="69175">MSLLRRRPGASGSGQFKPFVLPVKGSSKASTTDYEDEDNWEDEAQNREALRSGASLSVKRLPFLSFLVMEPARRAQHLRRPFKSPCGEGGRSEESSRLLQVKTLGMRRRWSSAVMKPLVRHELPPLEVEVGEIQPIEPEPIAVEEPAADPVPVVDAPPPLVLWQSETDPEMKVVVPEIVGKFLRPHQREGVQFMFDCVSQIRGFDGQGCILADDMGLGKTLQSITLMYTLLLTGMDLKPTVKRAIVVCPTSLVKNWDDEIIKWLHGRVKTIALFEAKRETVIKGINQFIEGSKRPRPGFSAQVLIISYETFRMHAQKFADTPCCCDLLVCDEAHRLKNASSQINRALSSLACRKRVLLSGTPMQNDLEEFFAMVDFTNPNILGTPSEFRKNYLGPILIGREPDSSDHERNVAQSCSAMLCEVVNQFILRRGNILNAKHLPPKLMQLEERTTVEVMVVAFDEEALGYARATRIEDLNSWGHHRSYTSVDDEVMQAALQQVQSDLVSFAFSCRIDWELLQEHQAENEEKENQRDEERKRKPVSPSKKRVTFAPTDKLESHSLKKQRVDEFEDEFPATQREPIHDVDEEQTEKTGNEAPTIDLESDGNDNDDDW</sequence>
<dbReference type="Proteomes" id="UP000277300">
    <property type="component" value="Unassembled WGS sequence"/>
</dbReference>
<feature type="region of interest" description="Disordered" evidence="1">
    <location>
        <begin position="522"/>
        <end position="611"/>
    </location>
</feature>
<dbReference type="PANTHER" id="PTHR45629:SF7">
    <property type="entry name" value="DNA EXCISION REPAIR PROTEIN ERCC-6-RELATED"/>
    <property type="match status" value="1"/>
</dbReference>
<reference evidence="5 6" key="1">
    <citation type="submission" date="2018-07" db="EMBL/GenBank/DDBJ databases">
        <title>Genome sequencing of oomycete isolates from Chile give support for New Zealand origin for Phytophthora kernoviae and make available the first Nothophytophthora sp. genome.</title>
        <authorList>
            <person name="Studholme D.J."/>
            <person name="Sanfuentes E."/>
            <person name="Panda P."/>
            <person name="Hill R."/>
            <person name="Sambles C."/>
            <person name="Grant M."/>
            <person name="Williams N.M."/>
            <person name="Mcdougal R.L."/>
        </authorList>
    </citation>
    <scope>NUCLEOTIDE SEQUENCE [LARGE SCALE GENOMIC DNA]</scope>
    <source>
        <strain evidence="4">Chile6</strain>
        <strain evidence="3">Chile7</strain>
    </source>
</reference>
<accession>A0A3F2S2S9</accession>
<protein>
    <recommendedName>
        <fullName evidence="2">Helicase ATP-binding domain-containing protein</fullName>
    </recommendedName>
</protein>
<dbReference type="InterPro" id="IPR014001">
    <property type="entry name" value="Helicase_ATP-bd"/>
</dbReference>
<dbReference type="PANTHER" id="PTHR45629">
    <property type="entry name" value="SNF2/RAD54 FAMILY MEMBER"/>
    <property type="match status" value="1"/>
</dbReference>
<feature type="domain" description="Helicase ATP-binding" evidence="2">
    <location>
        <begin position="200"/>
        <end position="380"/>
    </location>
</feature>
<proteinExistence type="predicted"/>
<evidence type="ECO:0000259" key="2">
    <source>
        <dbReference type="PROSITE" id="PS51192"/>
    </source>
</evidence>